<dbReference type="STRING" id="28042.GU90_04205"/>
<dbReference type="GO" id="GO:0008933">
    <property type="term" value="F:peptidoglycan lytic transglycosylase activity"/>
    <property type="evidence" value="ECO:0007669"/>
    <property type="project" value="TreeGrafter"/>
</dbReference>
<dbReference type="Proteomes" id="UP000031419">
    <property type="component" value="Unassembled WGS sequence"/>
</dbReference>
<dbReference type="InterPro" id="IPR031304">
    <property type="entry name" value="SLT_2"/>
</dbReference>
<dbReference type="GO" id="GO:0009253">
    <property type="term" value="P:peptidoglycan catabolic process"/>
    <property type="evidence" value="ECO:0007669"/>
    <property type="project" value="TreeGrafter"/>
</dbReference>
<sequence>MIRDTPPVLAALGRLGAALLLLAATAGGVGLLHVLSTPAPAPVAGPPPVQPVEPAQVEPGSTAPEEKPLPELPAAAADPDPVRQWADQVAAVVDIPARAVVAYVNAELAMREHQPGCHLSWATLAGIGRIESNHGRFAGRRLGEDGRPSAPIIGIALDGSPGVRAIPDTDGGLFDGDAVFDRAVGPLQFIPSTWNKWATDGNGDGIGDPQNIDDAAMAAARYLCAGGRDLSTGAGWWSAVMSYNNSVEYAQKVFAMAERYAEVASRRS</sequence>
<protein>
    <submittedName>
        <fullName evidence="3">Murein transglycosylase</fullName>
    </submittedName>
</protein>
<organism evidence="3 4">
    <name type="scientific">Saccharopolyspora rectivirgula</name>
    <dbReference type="NCBI Taxonomy" id="28042"/>
    <lineage>
        <taxon>Bacteria</taxon>
        <taxon>Bacillati</taxon>
        <taxon>Actinomycetota</taxon>
        <taxon>Actinomycetes</taxon>
        <taxon>Pseudonocardiales</taxon>
        <taxon>Pseudonocardiaceae</taxon>
        <taxon>Saccharopolyspora</taxon>
    </lineage>
</organism>
<dbReference type="OrthoDB" id="9796191at2"/>
<dbReference type="InterPro" id="IPR043426">
    <property type="entry name" value="MltB-like"/>
</dbReference>
<feature type="domain" description="Transglycosylase SLT" evidence="2">
    <location>
        <begin position="183"/>
        <end position="226"/>
    </location>
</feature>
<evidence type="ECO:0000313" key="4">
    <source>
        <dbReference type="Proteomes" id="UP000031419"/>
    </source>
</evidence>
<evidence type="ECO:0000259" key="2">
    <source>
        <dbReference type="Pfam" id="PF13406"/>
    </source>
</evidence>
<gene>
    <name evidence="3" type="ORF">GU90_04205</name>
</gene>
<dbReference type="PANTHER" id="PTHR30163">
    <property type="entry name" value="MEMBRANE-BOUND LYTIC MUREIN TRANSGLYCOSYLASE B"/>
    <property type="match status" value="1"/>
</dbReference>
<dbReference type="eggNOG" id="COG0741">
    <property type="taxonomic scope" value="Bacteria"/>
</dbReference>
<dbReference type="AlphaFoldDB" id="A0A073B232"/>
<evidence type="ECO:0000256" key="1">
    <source>
        <dbReference type="SAM" id="MobiDB-lite"/>
    </source>
</evidence>
<dbReference type="PANTHER" id="PTHR30163:SF8">
    <property type="entry name" value="LYTIC MUREIN TRANSGLYCOSYLASE"/>
    <property type="match status" value="1"/>
</dbReference>
<accession>A0A073B232</accession>
<proteinExistence type="predicted"/>
<dbReference type="Pfam" id="PF13406">
    <property type="entry name" value="SLT_2"/>
    <property type="match status" value="1"/>
</dbReference>
<dbReference type="CDD" id="cd13399">
    <property type="entry name" value="Slt35-like"/>
    <property type="match status" value="1"/>
</dbReference>
<dbReference type="RefSeq" id="WP_029721764.1">
    <property type="nucleotide sequence ID" value="NZ_JAJUIW010000013.1"/>
</dbReference>
<evidence type="ECO:0000313" key="3">
    <source>
        <dbReference type="EMBL" id="KEI45635.1"/>
    </source>
</evidence>
<keyword evidence="4" id="KW-1185">Reference proteome</keyword>
<dbReference type="Gene3D" id="1.10.530.10">
    <property type="match status" value="1"/>
</dbReference>
<comment type="caution">
    <text evidence="3">The sequence shown here is derived from an EMBL/GenBank/DDBJ whole genome shotgun (WGS) entry which is preliminary data.</text>
</comment>
<dbReference type="SUPFAM" id="SSF53955">
    <property type="entry name" value="Lysozyme-like"/>
    <property type="match status" value="1"/>
</dbReference>
<dbReference type="EMBL" id="JNVU01000012">
    <property type="protein sequence ID" value="KEI45635.1"/>
    <property type="molecule type" value="Genomic_DNA"/>
</dbReference>
<feature type="region of interest" description="Disordered" evidence="1">
    <location>
        <begin position="45"/>
        <end position="76"/>
    </location>
</feature>
<dbReference type="InterPro" id="IPR023346">
    <property type="entry name" value="Lysozyme-like_dom_sf"/>
</dbReference>
<name>A0A073B232_9PSEU</name>
<reference evidence="3 4" key="1">
    <citation type="submission" date="2014-06" db="EMBL/GenBank/DDBJ databases">
        <title>Saccharopolyspora rectivirgula DSM-43113 Genome sequencing.</title>
        <authorList>
            <person name="Barrera C."/>
            <person name="Millon L."/>
            <person name="Rognon B."/>
            <person name="Zaugg C."/>
            <person name="Monod M."/>
        </authorList>
    </citation>
    <scope>NUCLEOTIDE SEQUENCE [LARGE SCALE GENOMIC DNA]</scope>
    <source>
        <strain evidence="3 4">DSM 43113</strain>
    </source>
</reference>